<accession>L7JF39</accession>
<protein>
    <recommendedName>
        <fullName evidence="2">Fungal N-terminal domain-containing protein</fullName>
    </recommendedName>
</protein>
<proteinExistence type="predicted"/>
<dbReference type="EMBL" id="JH794139">
    <property type="protein sequence ID" value="ELQ66449.1"/>
    <property type="molecule type" value="Genomic_DNA"/>
</dbReference>
<evidence type="ECO:0000313" key="1">
    <source>
        <dbReference type="EMBL" id="ELQ66449.1"/>
    </source>
</evidence>
<feature type="non-terminal residue" evidence="1">
    <location>
        <position position="661"/>
    </location>
</feature>
<name>L7JF39_PYRO1</name>
<sequence length="661" mass="74843">GLAAGASIIGVISLAIQLVELSTKFLSFYDSISNAAKELCYLKGLVVQVRFVAVGVQNIFGEYQRAHDGGGRVVSLVPGIHVALQDCFAIVTEIQNVVDKAGTRLWSKVELALKQQAIARCEQRLGLALQFFHTNLSMASMFYEASERSRFTPLITKQESFTALFGNSSITTLADAGPPASLDKTNAADAQIRMQRSSTVVTKTTGAGSHIFGAWESRQITTTEKTQIGSSYAQTRNVENVYSVIPHFLHWSIHVTRQSGSSLFYGLQVTPVRLREEIYDIIDDLFKELCETPCSQDEEIQKINRRLRNLYRETLVLDLDEFEEACHLTPRYFARGGIGDKALDTIQQLLAQYVQTPFLAWPTFCHDIIVYYAKWWHFSSHVAKRRLETAIALVKVLKSTKHEEALQGSLEWISCCSFAESRIALLNEWVQVLHQERVPISTVLSEDWPMVIDRFQDQFGDYSAARLYTVHNSGGASGGTEFTQTPWYQPDSPIAELTEQFHFCADVEICYGSWCEAVFYRRLASSSAVGNSGRCIPDLYRASAALETGQPSDDDIEYGTMEELFLRKYAWLDNLCRCNLEGDYVDLWPFCGRTHTMCRSGNLIEDAKCLGAQGGPRWCQYHRCKFNHERFARKQARRNDRRLGWPEKKLRRRRVPGAWVE</sequence>
<gene>
    <name evidence="1" type="ORF">OOW_P131scaffold00389g32</name>
</gene>
<organism>
    <name type="scientific">Pyricularia oryzae (strain P131)</name>
    <name type="common">Rice blast fungus</name>
    <name type="synonym">Magnaporthe oryzae</name>
    <dbReference type="NCBI Taxonomy" id="1143193"/>
    <lineage>
        <taxon>Eukaryota</taxon>
        <taxon>Fungi</taxon>
        <taxon>Dikarya</taxon>
        <taxon>Ascomycota</taxon>
        <taxon>Pezizomycotina</taxon>
        <taxon>Sordariomycetes</taxon>
        <taxon>Sordariomycetidae</taxon>
        <taxon>Magnaporthales</taxon>
        <taxon>Pyriculariaceae</taxon>
        <taxon>Pyricularia</taxon>
    </lineage>
</organism>
<dbReference type="AlphaFoldDB" id="L7JF39"/>
<evidence type="ECO:0008006" key="2">
    <source>
        <dbReference type="Google" id="ProtNLM"/>
    </source>
</evidence>
<reference evidence="1" key="1">
    <citation type="journal article" date="2012" name="PLoS Genet.">
        <title>Comparative analysis of the genomes of two field isolates of the rice blast fungus Magnaporthe oryzae.</title>
        <authorList>
            <person name="Xue M."/>
            <person name="Yang J."/>
            <person name="Li Z."/>
            <person name="Hu S."/>
            <person name="Yao N."/>
            <person name="Dean R.A."/>
            <person name="Zhao W."/>
            <person name="Shen M."/>
            <person name="Zhang H."/>
            <person name="Li C."/>
            <person name="Liu L."/>
            <person name="Cao L."/>
            <person name="Xu X."/>
            <person name="Xing Y."/>
            <person name="Hsiang T."/>
            <person name="Zhang Z."/>
            <person name="Xu J.R."/>
            <person name="Peng Y.L."/>
        </authorList>
    </citation>
    <scope>NUCLEOTIDE SEQUENCE [LARGE SCALE GENOMIC DNA]</scope>
    <source>
        <strain evidence="1">P131</strain>
    </source>
</reference>